<dbReference type="FunFam" id="1.20.1250.20:FF:000003">
    <property type="entry name" value="Solute carrier family 17 member 3"/>
    <property type="match status" value="1"/>
</dbReference>
<comment type="subcellular location">
    <subcellularLocation>
        <location evidence="1">Membrane</location>
        <topology evidence="1">Multi-pass membrane protein</topology>
    </subcellularLocation>
</comment>
<reference evidence="7" key="1">
    <citation type="submission" date="2020-04" db="EMBL/GenBank/DDBJ databases">
        <authorList>
            <person name="Alioto T."/>
            <person name="Alioto T."/>
            <person name="Gomez Garrido J."/>
        </authorList>
    </citation>
    <scope>NUCLEOTIDE SEQUENCE</scope>
    <source>
        <strain evidence="7">A484AB</strain>
    </source>
</reference>
<dbReference type="Pfam" id="PF07690">
    <property type="entry name" value="MFS_1"/>
    <property type="match status" value="1"/>
</dbReference>
<sequence>MDIENCSVPWKSILLSPAVWAIVTAHFCLLWEFYIFLTTLPTYIKTVLGIDLLATGFLSSLPYIVMTGILYLSGFTSDFVIAKMFCSTTCIRKFCVCAGFLLQAIFTVSVGYTTSQNTAVICLTFGVGMTGLVWSGLGVNMIEIAPRYAGLLMGISNCIATVPGIVGPLIAGALTPNE</sequence>
<dbReference type="EMBL" id="CACRXK020015046">
    <property type="protein sequence ID" value="CAB4027827.1"/>
    <property type="molecule type" value="Genomic_DNA"/>
</dbReference>
<evidence type="ECO:0000313" key="7">
    <source>
        <dbReference type="EMBL" id="CAB4027827.1"/>
    </source>
</evidence>
<dbReference type="GO" id="GO:0015293">
    <property type="term" value="F:symporter activity"/>
    <property type="evidence" value="ECO:0007669"/>
    <property type="project" value="UniProtKB-KW"/>
</dbReference>
<dbReference type="InterPro" id="IPR050382">
    <property type="entry name" value="MFS_Na/Anion_cotransporter"/>
</dbReference>
<keyword evidence="5" id="KW-1133">Transmembrane helix</keyword>
<dbReference type="GO" id="GO:0016020">
    <property type="term" value="C:membrane"/>
    <property type="evidence" value="ECO:0007669"/>
    <property type="project" value="UniProtKB-SubCell"/>
</dbReference>
<evidence type="ECO:0000313" key="8">
    <source>
        <dbReference type="Proteomes" id="UP001152795"/>
    </source>
</evidence>
<dbReference type="AlphaFoldDB" id="A0A6S7JAS2"/>
<accession>A0A6S7JAS2</accession>
<protein>
    <submittedName>
        <fullName evidence="7">Sialin isoform X1</fullName>
    </submittedName>
</protein>
<dbReference type="PANTHER" id="PTHR11662">
    <property type="entry name" value="SOLUTE CARRIER FAMILY 17"/>
    <property type="match status" value="1"/>
</dbReference>
<dbReference type="InterPro" id="IPR036259">
    <property type="entry name" value="MFS_trans_sf"/>
</dbReference>
<keyword evidence="2" id="KW-0813">Transport</keyword>
<keyword evidence="3" id="KW-0812">Transmembrane</keyword>
<organism evidence="7 8">
    <name type="scientific">Paramuricea clavata</name>
    <name type="common">Red gorgonian</name>
    <name type="synonym">Violescent sea-whip</name>
    <dbReference type="NCBI Taxonomy" id="317549"/>
    <lineage>
        <taxon>Eukaryota</taxon>
        <taxon>Metazoa</taxon>
        <taxon>Cnidaria</taxon>
        <taxon>Anthozoa</taxon>
        <taxon>Octocorallia</taxon>
        <taxon>Malacalcyonacea</taxon>
        <taxon>Plexauridae</taxon>
        <taxon>Paramuricea</taxon>
    </lineage>
</organism>
<dbReference type="Gene3D" id="1.20.1250.20">
    <property type="entry name" value="MFS general substrate transporter like domains"/>
    <property type="match status" value="1"/>
</dbReference>
<evidence type="ECO:0000256" key="6">
    <source>
        <dbReference type="ARBA" id="ARBA00023136"/>
    </source>
</evidence>
<dbReference type="PANTHER" id="PTHR11662:SF399">
    <property type="entry name" value="FI19708P1-RELATED"/>
    <property type="match status" value="1"/>
</dbReference>
<evidence type="ECO:0000256" key="3">
    <source>
        <dbReference type="ARBA" id="ARBA00022692"/>
    </source>
</evidence>
<name>A0A6S7JAS2_PARCT</name>
<dbReference type="GO" id="GO:0006820">
    <property type="term" value="P:monoatomic anion transport"/>
    <property type="evidence" value="ECO:0007669"/>
    <property type="project" value="TreeGrafter"/>
</dbReference>
<evidence type="ECO:0000256" key="1">
    <source>
        <dbReference type="ARBA" id="ARBA00004141"/>
    </source>
</evidence>
<evidence type="ECO:0000256" key="4">
    <source>
        <dbReference type="ARBA" id="ARBA00022847"/>
    </source>
</evidence>
<keyword evidence="8" id="KW-1185">Reference proteome</keyword>
<dbReference type="SUPFAM" id="SSF103473">
    <property type="entry name" value="MFS general substrate transporter"/>
    <property type="match status" value="1"/>
</dbReference>
<dbReference type="InterPro" id="IPR011701">
    <property type="entry name" value="MFS"/>
</dbReference>
<keyword evidence="6" id="KW-0472">Membrane</keyword>
<keyword evidence="4" id="KW-0769">Symport</keyword>
<dbReference type="Proteomes" id="UP001152795">
    <property type="component" value="Unassembled WGS sequence"/>
</dbReference>
<evidence type="ECO:0000256" key="2">
    <source>
        <dbReference type="ARBA" id="ARBA00022448"/>
    </source>
</evidence>
<dbReference type="OrthoDB" id="5969426at2759"/>
<proteinExistence type="predicted"/>
<evidence type="ECO:0000256" key="5">
    <source>
        <dbReference type="ARBA" id="ARBA00022989"/>
    </source>
</evidence>
<gene>
    <name evidence="7" type="ORF">PACLA_8A011248</name>
</gene>
<feature type="non-terminal residue" evidence="7">
    <location>
        <position position="178"/>
    </location>
</feature>
<comment type="caution">
    <text evidence="7">The sequence shown here is derived from an EMBL/GenBank/DDBJ whole genome shotgun (WGS) entry which is preliminary data.</text>
</comment>